<feature type="region of interest" description="Disordered" evidence="1">
    <location>
        <begin position="1"/>
        <end position="47"/>
    </location>
</feature>
<evidence type="ECO:0000313" key="2">
    <source>
        <dbReference type="EMBL" id="QXJ23412.1"/>
    </source>
</evidence>
<feature type="compositionally biased region" description="Polar residues" evidence="1">
    <location>
        <begin position="29"/>
        <end position="38"/>
    </location>
</feature>
<sequence>MPPLPVTAAPTGFQAYGRSPEPGGEVRQQDVTAGSGSPVSAGDLATRGPWCGGVGTFTRVQGDNGSVADPGSGAAWPQPFAHLSAPNAALYRDVLCSFARAKERFIVHLRPEDVAAESRRESDEQLAQALEKLVEWGNLRADADTGRVTSVEDFHRKRLLFQLTPAGHAAEQAIAFYEEAIGQRGVLQSVALADIADRLAALSALAGEDDPDPAKLHLLLLALADRFSSLADNAQAFMASLRRAIDFSDGDVEGFIEYKERLIEYINRFIADLANSGATIATLLNEVEARGHERLLGLVARREAADAAPSGADAAEAFGRAEAAALESWRNRWRGLRDWFVSGGTDRPSQARLLRRSAVTAIKQLVDTVGLLNERRSGRSDRSADFRALARWFAEAPDEAATHRLWRAAFGLTSARHLTVTAVTVAAWEQDAPQGVPWADAPPVRISPQLRRTGSYERRGKPNRVQDRSEMRRLLRERADREAAETAAARTRLRTDGPVRLSELGVLDARAFRLFLSLLGDALAVRLPGDTEVKAVTGDGSMEVRLSLVPHGGQVHIVTEDGVLSGPEHLIEITDLHE</sequence>
<dbReference type="EMBL" id="CP059572">
    <property type="protein sequence ID" value="QXJ23412.1"/>
    <property type="molecule type" value="Genomic_DNA"/>
</dbReference>
<gene>
    <name evidence="2" type="ORF">AGRA3207_004560</name>
</gene>
<organism evidence="2 3">
    <name type="scientific">Actinomadura graeca</name>
    <dbReference type="NCBI Taxonomy" id="2750812"/>
    <lineage>
        <taxon>Bacteria</taxon>
        <taxon>Bacillati</taxon>
        <taxon>Actinomycetota</taxon>
        <taxon>Actinomycetes</taxon>
        <taxon>Streptosporangiales</taxon>
        <taxon>Thermomonosporaceae</taxon>
        <taxon>Actinomadura</taxon>
    </lineage>
</organism>
<name>A0ABX8R123_9ACTN</name>
<evidence type="ECO:0000256" key="1">
    <source>
        <dbReference type="SAM" id="MobiDB-lite"/>
    </source>
</evidence>
<protein>
    <submittedName>
        <fullName evidence="2">TIGR02677 family protein</fullName>
    </submittedName>
</protein>
<accession>A0ABX8R123</accession>
<dbReference type="Proteomes" id="UP001049518">
    <property type="component" value="Chromosome"/>
</dbReference>
<proteinExistence type="predicted"/>
<keyword evidence="3" id="KW-1185">Reference proteome</keyword>
<dbReference type="InterPro" id="IPR013493">
    <property type="entry name" value="CHP02677"/>
</dbReference>
<evidence type="ECO:0000313" key="3">
    <source>
        <dbReference type="Proteomes" id="UP001049518"/>
    </source>
</evidence>
<dbReference type="NCBIfam" id="TIGR02677">
    <property type="entry name" value="TIGR02677 family protein"/>
    <property type="match status" value="1"/>
</dbReference>
<dbReference type="Pfam" id="PF09660">
    <property type="entry name" value="DUF2397"/>
    <property type="match status" value="1"/>
</dbReference>
<reference evidence="2" key="1">
    <citation type="submission" date="2020-07" db="EMBL/GenBank/DDBJ databases">
        <authorList>
            <person name="Tarantini F.S."/>
            <person name="Hong K.W."/>
            <person name="Chan K.G."/>
        </authorList>
    </citation>
    <scope>NUCLEOTIDE SEQUENCE</scope>
    <source>
        <strain evidence="2">32-07</strain>
    </source>
</reference>